<protein>
    <recommendedName>
        <fullName evidence="7">Enhancer of polycomb-like protein</fullName>
    </recommendedName>
</protein>
<feature type="compositionally biased region" description="Low complexity" evidence="8">
    <location>
        <begin position="164"/>
        <end position="176"/>
    </location>
</feature>
<dbReference type="Proteomes" id="UP000521943">
    <property type="component" value="Unassembled WGS sequence"/>
</dbReference>
<dbReference type="Pfam" id="PF10513">
    <property type="entry name" value="EPL1"/>
    <property type="match status" value="1"/>
</dbReference>
<evidence type="ECO:0000256" key="7">
    <source>
        <dbReference type="RuleBase" id="RU361124"/>
    </source>
</evidence>
<feature type="region of interest" description="Disordered" evidence="8">
    <location>
        <begin position="379"/>
        <end position="413"/>
    </location>
</feature>
<keyword evidence="5 7" id="KW-0539">Nucleus</keyword>
<comment type="function">
    <text evidence="6">Component of the NuA4 histone acetyltransferase complex which is involved in transcriptional activation of selected genes principally by acetylation of nucleosomal histone H4 and H2A. The NuA4 complex is also involved in DNA repair. Involved in gene silencing by neighboring heterochromatin, blockage of the silencing spreading along the chromosome, and required for cell cycle progression through G2/M.</text>
</comment>
<keyword evidence="11" id="KW-1185">Reference proteome</keyword>
<feature type="compositionally biased region" description="Polar residues" evidence="8">
    <location>
        <begin position="677"/>
        <end position="687"/>
    </location>
</feature>
<keyword evidence="4 7" id="KW-0804">Transcription</keyword>
<organism evidence="10 11">
    <name type="scientific">Ephemerocybe angulata</name>
    <dbReference type="NCBI Taxonomy" id="980116"/>
    <lineage>
        <taxon>Eukaryota</taxon>
        <taxon>Fungi</taxon>
        <taxon>Dikarya</taxon>
        <taxon>Basidiomycota</taxon>
        <taxon>Agaricomycotina</taxon>
        <taxon>Agaricomycetes</taxon>
        <taxon>Agaricomycetidae</taxon>
        <taxon>Agaricales</taxon>
        <taxon>Agaricineae</taxon>
        <taxon>Psathyrellaceae</taxon>
        <taxon>Ephemerocybe</taxon>
    </lineage>
</organism>
<dbReference type="EMBL" id="JACGCI010000025">
    <property type="protein sequence ID" value="KAF6756714.1"/>
    <property type="molecule type" value="Genomic_DNA"/>
</dbReference>
<dbReference type="GO" id="GO:0006357">
    <property type="term" value="P:regulation of transcription by RNA polymerase II"/>
    <property type="evidence" value="ECO:0007669"/>
    <property type="project" value="InterPro"/>
</dbReference>
<evidence type="ECO:0000259" key="9">
    <source>
        <dbReference type="Pfam" id="PF10513"/>
    </source>
</evidence>
<evidence type="ECO:0000313" key="11">
    <source>
        <dbReference type="Proteomes" id="UP000521943"/>
    </source>
</evidence>
<sequence>MPRNHISGASTLRNRNRITNKTRLKIIRGNVEGDDLLIPDEDEEKHRLTNLVAGVDAEDANEHHLQEVLSAAHRVQLTKKTEEKPTVYIPTPEAGGHAENWEQLYPAGVWKDPATFVCTSTSVEESVRDGLANGFSYFMDERDKEWLDKNNEEARGEGTSAQGAISTSTTRTSARSAKAKGKEPDVSQPVVISEDEFELVMGLFEKVTHEKTEFLHHSLETGMPFPAFTEYQDVFSNPLTPAMFANHTVPTWIPQSQQLLRIARTVYSYWKERRIERAGHRIIPTLNFDESDTLNESYICFRRREIKAVRKTRQAQVTSSDKLVRLQQEFAYPLELARHVLQRETTKREQAVQAQQVWERRMALADLKRKFPSLSDKTDEDLLVDKERPAKRPEPSRLGVKIPANNTNLQPLRPEPVIKPRERIAQVREKTEAYLARRKDEDKIWDDVIDNPQQTPYTPYASRLFKFIPPPSTPSYPGETSSDKTSSESDEDRNRPSRAIRMRRGRNGRLLLDRREFGTQPTIVNKPRSALLAKLAGDRQEEEDQEEVDRRKRLEERWRFDADDAPPPPTAEEDNRVLVDEYDPKYLRHSMTLLQDQDHYNLSVDPALILPTQDGRQQTVIPYRLGMPPMVRQPPQMRPPPPHILAAQAAAAASAPPTGVPVSVSVQMKKMPPPTAIPQQMRISSNGGMRLTPGLQSNGSQQSPPQPVALPPAQHAPINGVNGGGRAAIAMPHVDMVKPAEPTVQTNGTPTPSATPDVATPTSQDAPTPNPAPARPKSSNQILMNGLNGYQVNPATSTALATQAAFLNYQQQLQQNGQLTMQKMQDLKTAVFNSLPPSAQAQQIAAMQAAAQSNRTFAQAYLHPGGGTAGMQIPAGANMKIPAGAVRQLQWSMGAAMGRPASAMNGVEGAGPNGNVNGTGNGGLAPPSGQHLNLMQPVRSPSANGIRPGMRVPSSAGGAPDNVAAFGGVGDADAEYFAGGESAEASDDADDGDGESADSASAACGEYAEWVLKPEGAWMMVGRGFAFF</sequence>
<feature type="region of interest" description="Disordered" evidence="8">
    <location>
        <begin position="981"/>
        <end position="1000"/>
    </location>
</feature>
<feature type="compositionally biased region" description="Basic and acidic residues" evidence="8">
    <location>
        <begin position="383"/>
        <end position="395"/>
    </location>
</feature>
<evidence type="ECO:0000313" key="10">
    <source>
        <dbReference type="EMBL" id="KAF6756714.1"/>
    </source>
</evidence>
<keyword evidence="3 7" id="KW-0805">Transcription regulation</keyword>
<reference evidence="10 11" key="1">
    <citation type="submission" date="2020-07" db="EMBL/GenBank/DDBJ databases">
        <title>Comparative genomics of pyrophilous fungi reveals a link between fire events and developmental genes.</title>
        <authorList>
            <consortium name="DOE Joint Genome Institute"/>
            <person name="Steindorff A.S."/>
            <person name="Carver A."/>
            <person name="Calhoun S."/>
            <person name="Stillman K."/>
            <person name="Liu H."/>
            <person name="Lipzen A."/>
            <person name="Pangilinan J."/>
            <person name="Labutti K."/>
            <person name="Bruns T.D."/>
            <person name="Grigoriev I.V."/>
        </authorList>
    </citation>
    <scope>NUCLEOTIDE SEQUENCE [LARGE SCALE GENOMIC DNA]</scope>
    <source>
        <strain evidence="10 11">CBS 144469</strain>
    </source>
</reference>
<feature type="compositionally biased region" description="Polar residues" evidence="8">
    <location>
        <begin position="743"/>
        <end position="767"/>
    </location>
</feature>
<dbReference type="OrthoDB" id="435275at2759"/>
<dbReference type="GO" id="GO:0016740">
    <property type="term" value="F:transferase activity"/>
    <property type="evidence" value="ECO:0007669"/>
    <property type="project" value="UniProtKB-KW"/>
</dbReference>
<dbReference type="AlphaFoldDB" id="A0A8H6I115"/>
<evidence type="ECO:0000256" key="1">
    <source>
        <dbReference type="ARBA" id="ARBA00004123"/>
    </source>
</evidence>
<evidence type="ECO:0000256" key="2">
    <source>
        <dbReference type="ARBA" id="ARBA00008035"/>
    </source>
</evidence>
<comment type="caution">
    <text evidence="10">The sequence shown here is derived from an EMBL/GenBank/DDBJ whole genome shotgun (WGS) entry which is preliminary data.</text>
</comment>
<feature type="region of interest" description="Disordered" evidence="8">
    <location>
        <begin position="675"/>
        <end position="722"/>
    </location>
</feature>
<proteinExistence type="inferred from homology"/>
<name>A0A8H6I115_9AGAR</name>
<dbReference type="GO" id="GO:0035267">
    <property type="term" value="C:NuA4 histone acetyltransferase complex"/>
    <property type="evidence" value="ECO:0007669"/>
    <property type="project" value="InterPro"/>
</dbReference>
<dbReference type="PANTHER" id="PTHR14898">
    <property type="entry name" value="ENHANCER OF POLYCOMB"/>
    <property type="match status" value="1"/>
</dbReference>
<evidence type="ECO:0000256" key="8">
    <source>
        <dbReference type="SAM" id="MobiDB-lite"/>
    </source>
</evidence>
<feature type="region of interest" description="Disordered" evidence="8">
    <location>
        <begin position="740"/>
        <end position="782"/>
    </location>
</feature>
<dbReference type="GO" id="GO:0005634">
    <property type="term" value="C:nucleus"/>
    <property type="evidence" value="ECO:0007669"/>
    <property type="project" value="UniProtKB-SubCell"/>
</dbReference>
<keyword evidence="10" id="KW-0808">Transferase</keyword>
<accession>A0A8H6I115</accession>
<comment type="subcellular location">
    <subcellularLocation>
        <location evidence="1 7">Nucleus</location>
    </subcellularLocation>
</comment>
<feature type="region of interest" description="Disordered" evidence="8">
    <location>
        <begin position="464"/>
        <end position="506"/>
    </location>
</feature>
<dbReference type="InterPro" id="IPR024943">
    <property type="entry name" value="Enhancer_polycomb"/>
</dbReference>
<feature type="compositionally biased region" description="Acidic residues" evidence="8">
    <location>
        <begin position="984"/>
        <end position="996"/>
    </location>
</feature>
<evidence type="ECO:0000256" key="3">
    <source>
        <dbReference type="ARBA" id="ARBA00023015"/>
    </source>
</evidence>
<evidence type="ECO:0000256" key="4">
    <source>
        <dbReference type="ARBA" id="ARBA00023163"/>
    </source>
</evidence>
<feature type="domain" description="Enhancer of polycomb-like N-terminal" evidence="9">
    <location>
        <begin position="15"/>
        <end position="206"/>
    </location>
</feature>
<evidence type="ECO:0000256" key="6">
    <source>
        <dbReference type="ARBA" id="ARBA00025513"/>
    </source>
</evidence>
<comment type="similarity">
    <text evidence="2 7">Belongs to the enhancer of polycomb family.</text>
</comment>
<feature type="compositionally biased region" description="Basic and acidic residues" evidence="8">
    <location>
        <begin position="481"/>
        <end position="495"/>
    </location>
</feature>
<feature type="region of interest" description="Disordered" evidence="8">
    <location>
        <begin position="152"/>
        <end position="187"/>
    </location>
</feature>
<feature type="compositionally biased region" description="Basic residues" evidence="8">
    <location>
        <begin position="496"/>
        <end position="506"/>
    </location>
</feature>
<dbReference type="InterPro" id="IPR019542">
    <property type="entry name" value="Enhancer_polycomb-like_N"/>
</dbReference>
<feature type="compositionally biased region" description="Low complexity" evidence="8">
    <location>
        <begin position="693"/>
        <end position="703"/>
    </location>
</feature>
<evidence type="ECO:0000256" key="5">
    <source>
        <dbReference type="ARBA" id="ARBA00023242"/>
    </source>
</evidence>
<feature type="region of interest" description="Disordered" evidence="8">
    <location>
        <begin position="521"/>
        <end position="551"/>
    </location>
</feature>
<gene>
    <name evidence="10" type="ORF">DFP72DRAFT_274813</name>
</gene>